<dbReference type="UniPathway" id="UPA00059">
    <property type="reaction ID" value="UER00105"/>
</dbReference>
<evidence type="ECO:0000256" key="2">
    <source>
        <dbReference type="ARBA" id="ARBA00022723"/>
    </source>
</evidence>
<feature type="binding site" evidence="5">
    <location>
        <position position="449"/>
    </location>
    <ligand>
        <name>isopentenyl diphosphate</name>
        <dbReference type="ChEBI" id="CHEBI:128769"/>
    </ligand>
</feature>
<keyword evidence="8" id="KW-1185">Reference proteome</keyword>
<feature type="binding site" evidence="5">
    <location>
        <position position="307"/>
    </location>
    <ligand>
        <name>isopentenyl diphosphate</name>
        <dbReference type="ChEBI" id="CHEBI:128769"/>
    </ligand>
</feature>
<dbReference type="AlphaFoldDB" id="A0A2N3WQ58"/>
<feature type="binding site" evidence="5">
    <location>
        <position position="307"/>
    </location>
    <ligand>
        <name>(2E)-4-hydroxy-3-methylbut-2-enyl diphosphate</name>
        <dbReference type="ChEBI" id="CHEBI:128753"/>
    </ligand>
</feature>
<dbReference type="Pfam" id="PF02401">
    <property type="entry name" value="LYTB"/>
    <property type="match status" value="1"/>
</dbReference>
<dbReference type="GO" id="GO:0016114">
    <property type="term" value="P:terpenoid biosynthetic process"/>
    <property type="evidence" value="ECO:0007669"/>
    <property type="project" value="UniProtKB-UniRule"/>
</dbReference>
<evidence type="ECO:0000259" key="6">
    <source>
        <dbReference type="Pfam" id="PF01048"/>
    </source>
</evidence>
<feature type="binding site" evidence="5">
    <location>
        <position position="195"/>
    </location>
    <ligand>
        <name>[4Fe-4S] cluster</name>
        <dbReference type="ChEBI" id="CHEBI:49883"/>
    </ligand>
</feature>
<feature type="binding site" evidence="5">
    <location>
        <position position="257"/>
    </location>
    <ligand>
        <name>isopentenyl diphosphate</name>
        <dbReference type="ChEBI" id="CHEBI:128769"/>
    </ligand>
</feature>
<dbReference type="GO" id="GO:0051539">
    <property type="term" value="F:4 iron, 4 sulfur cluster binding"/>
    <property type="evidence" value="ECO:0007669"/>
    <property type="project" value="UniProtKB-UniRule"/>
</dbReference>
<keyword evidence="1 5" id="KW-0004">4Fe-4S</keyword>
<feature type="binding site" evidence="5">
    <location>
        <position position="377"/>
    </location>
    <ligand>
        <name>[4Fe-4S] cluster</name>
        <dbReference type="ChEBI" id="CHEBI:49883"/>
    </ligand>
</feature>
<dbReference type="CDD" id="cd13944">
    <property type="entry name" value="lytB_ispH"/>
    <property type="match status" value="1"/>
</dbReference>
<dbReference type="Pfam" id="PF01048">
    <property type="entry name" value="PNP_UDP_1"/>
    <property type="match status" value="1"/>
</dbReference>
<comment type="cofactor">
    <cofactor evidence="5">
        <name>[4Fe-4S] cluster</name>
        <dbReference type="ChEBI" id="CHEBI:49883"/>
    </cofactor>
    <text evidence="5">Binds 1 [4Fe-4S] cluster per subunit.</text>
</comment>
<dbReference type="SUPFAM" id="SSF53167">
    <property type="entry name" value="Purine and uridine phosphorylases"/>
    <property type="match status" value="1"/>
</dbReference>
<comment type="similarity">
    <text evidence="5">Belongs to the IspH family.</text>
</comment>
<dbReference type="PANTHER" id="PTHR30426:SF0">
    <property type="entry name" value="4-HYDROXY-3-METHYLBUT-2-ENYL DIPHOSPHATE REDUCTASE"/>
    <property type="match status" value="1"/>
</dbReference>
<dbReference type="GO" id="GO:0009116">
    <property type="term" value="P:nucleoside metabolic process"/>
    <property type="evidence" value="ECO:0007669"/>
    <property type="project" value="InterPro"/>
</dbReference>
<keyword evidence="5" id="KW-0414">Isoprene biosynthesis</keyword>
<keyword evidence="2 5" id="KW-0479">Metal-binding</keyword>
<comment type="pathway">
    <text evidence="5">Isoprenoid biosynthesis; dimethylallyl diphosphate biosynthesis; dimethylallyl diphosphate from (2E)-4-hydroxy-3-methylbutenyl diphosphate: step 1/1.</text>
</comment>
<dbReference type="NCBIfam" id="NF002190">
    <property type="entry name" value="PRK01045.1-4"/>
    <property type="match status" value="1"/>
</dbReference>
<comment type="catalytic activity">
    <reaction evidence="5">
        <text>isopentenyl diphosphate + 2 oxidized [2Fe-2S]-[ferredoxin] + H2O = (2E)-4-hydroxy-3-methylbut-2-enyl diphosphate + 2 reduced [2Fe-2S]-[ferredoxin] + 2 H(+)</text>
        <dbReference type="Rhea" id="RHEA:24488"/>
        <dbReference type="Rhea" id="RHEA-COMP:10000"/>
        <dbReference type="Rhea" id="RHEA-COMP:10001"/>
        <dbReference type="ChEBI" id="CHEBI:15377"/>
        <dbReference type="ChEBI" id="CHEBI:15378"/>
        <dbReference type="ChEBI" id="CHEBI:33737"/>
        <dbReference type="ChEBI" id="CHEBI:33738"/>
        <dbReference type="ChEBI" id="CHEBI:128753"/>
        <dbReference type="ChEBI" id="CHEBI:128769"/>
        <dbReference type="EC" id="1.17.7.4"/>
    </reaction>
</comment>
<accession>A0A2N3WQ58</accession>
<keyword evidence="3 5" id="KW-0408">Iron</keyword>
<evidence type="ECO:0000313" key="7">
    <source>
        <dbReference type="EMBL" id="PKV95992.1"/>
    </source>
</evidence>
<evidence type="ECO:0000256" key="1">
    <source>
        <dbReference type="ARBA" id="ARBA00022485"/>
    </source>
</evidence>
<comment type="catalytic activity">
    <reaction evidence="5">
        <text>dimethylallyl diphosphate + 2 oxidized [2Fe-2S]-[ferredoxin] + H2O = (2E)-4-hydroxy-3-methylbut-2-enyl diphosphate + 2 reduced [2Fe-2S]-[ferredoxin] + 2 H(+)</text>
        <dbReference type="Rhea" id="RHEA:24825"/>
        <dbReference type="Rhea" id="RHEA-COMP:10000"/>
        <dbReference type="Rhea" id="RHEA-COMP:10001"/>
        <dbReference type="ChEBI" id="CHEBI:15377"/>
        <dbReference type="ChEBI" id="CHEBI:15378"/>
        <dbReference type="ChEBI" id="CHEBI:33737"/>
        <dbReference type="ChEBI" id="CHEBI:33738"/>
        <dbReference type="ChEBI" id="CHEBI:57623"/>
        <dbReference type="ChEBI" id="CHEBI:128753"/>
        <dbReference type="EC" id="1.17.7.4"/>
    </reaction>
</comment>
<feature type="binding site" evidence="5">
    <location>
        <position position="406"/>
    </location>
    <ligand>
        <name>isopentenyl diphosphate</name>
        <dbReference type="ChEBI" id="CHEBI:128769"/>
    </ligand>
</feature>
<dbReference type="HAMAP" id="MF_00191">
    <property type="entry name" value="IspH"/>
    <property type="match status" value="1"/>
</dbReference>
<dbReference type="GO" id="GO:0046872">
    <property type="term" value="F:metal ion binding"/>
    <property type="evidence" value="ECO:0007669"/>
    <property type="project" value="UniProtKB-KW"/>
</dbReference>
<feature type="binding site" evidence="5">
    <location>
        <position position="405"/>
    </location>
    <ligand>
        <name>isopentenyl diphosphate</name>
        <dbReference type="ChEBI" id="CHEBI:128769"/>
    </ligand>
</feature>
<feature type="binding site" evidence="5">
    <location>
        <position position="279"/>
    </location>
    <ligand>
        <name>[4Fe-4S] cluster</name>
        <dbReference type="ChEBI" id="CHEBI:49883"/>
    </ligand>
</feature>
<dbReference type="InterPro" id="IPR000845">
    <property type="entry name" value="Nucleoside_phosphorylase_d"/>
</dbReference>
<feature type="binding site" evidence="5">
    <location>
        <position position="347"/>
    </location>
    <ligand>
        <name>(2E)-4-hydroxy-3-methylbut-2-enyl diphosphate</name>
        <dbReference type="ChEBI" id="CHEBI:128753"/>
    </ligand>
</feature>
<comment type="caution">
    <text evidence="7">The sequence shown here is derived from an EMBL/GenBank/DDBJ whole genome shotgun (WGS) entry which is preliminary data.</text>
</comment>
<feature type="binding site" evidence="5">
    <location>
        <position position="224"/>
    </location>
    <ligand>
        <name>dimethylallyl diphosphate</name>
        <dbReference type="ChEBI" id="CHEBI:57623"/>
    </ligand>
</feature>
<feature type="binding site" evidence="5">
    <location>
        <position position="406"/>
    </location>
    <ligand>
        <name>(2E)-4-hydroxy-3-methylbut-2-enyl diphosphate</name>
        <dbReference type="ChEBI" id="CHEBI:128753"/>
    </ligand>
</feature>
<dbReference type="Proteomes" id="UP000233750">
    <property type="component" value="Unassembled WGS sequence"/>
</dbReference>
<dbReference type="NCBIfam" id="TIGR00216">
    <property type="entry name" value="ispH_lytB"/>
    <property type="match status" value="1"/>
</dbReference>
<reference evidence="7 8" key="1">
    <citation type="submission" date="2017-12" db="EMBL/GenBank/DDBJ databases">
        <title>Sequencing the genomes of 1000 Actinobacteria strains.</title>
        <authorList>
            <person name="Klenk H.-P."/>
        </authorList>
    </citation>
    <scope>NUCLEOTIDE SEQUENCE [LARGE SCALE GENOMIC DNA]</scope>
    <source>
        <strain evidence="7 8">DSM 45165</strain>
    </source>
</reference>
<dbReference type="GO" id="GO:0019288">
    <property type="term" value="P:isopentenyl diphosphate biosynthetic process, methylerythritol 4-phosphate pathway"/>
    <property type="evidence" value="ECO:0007669"/>
    <property type="project" value="UniProtKB-UniRule"/>
</dbReference>
<comment type="function">
    <text evidence="5">Catalyzes the conversion of 1-hydroxy-2-methyl-2-(E)-butenyl 4-diphosphate (HMBPP) into a mixture of isopentenyl diphosphate (IPP) and dimethylallyl diphosphate (DMAPP). Acts in the terminal step of the DOXP/MEP pathway for isoprenoid precursor biosynthesis.</text>
</comment>
<dbReference type="EMBL" id="PJMY01000003">
    <property type="protein sequence ID" value="PKV95992.1"/>
    <property type="molecule type" value="Genomic_DNA"/>
</dbReference>
<feature type="binding site" evidence="5">
    <location>
        <position position="407"/>
    </location>
    <ligand>
        <name>isopentenyl diphosphate</name>
        <dbReference type="ChEBI" id="CHEBI:128769"/>
    </ligand>
</feature>
<evidence type="ECO:0000256" key="4">
    <source>
        <dbReference type="ARBA" id="ARBA00023014"/>
    </source>
</evidence>
<gene>
    <name evidence="5" type="primary">ispH</name>
    <name evidence="7" type="ORF">ATK30_6927</name>
</gene>
<feature type="binding site" evidence="5">
    <location>
        <position position="224"/>
    </location>
    <ligand>
        <name>(2E)-4-hydroxy-3-methylbut-2-enyl diphosphate</name>
        <dbReference type="ChEBI" id="CHEBI:128753"/>
    </ligand>
</feature>
<dbReference type="InterPro" id="IPR003451">
    <property type="entry name" value="LytB/IspH"/>
</dbReference>
<feature type="binding site" evidence="5">
    <location>
        <position position="257"/>
    </location>
    <ligand>
        <name>dimethylallyl diphosphate</name>
        <dbReference type="ChEBI" id="CHEBI:57623"/>
    </ligand>
</feature>
<sequence length="489" mass="51222">MTPIVCTPLRIEQAAVRGPGPRTVHTGLGPRRAAAAAARLPSGPRIVAGVGGGLTPEVRPGDLVVATEVRGPSGVVPVPSAPLLAGALRGLGLTVHLGPVVGSSHVVRERERASLASSGALAVDMESAWLAASGEPFAVVRAIVDTVGEPLLHPSTVSNGLAGLRSLRRAAPALTAWAEAVRPRMVLLASPRSFCAGVERAIEIVERALEKHGAPVYVRRQIVHNTHVVHRLQERGAVFVDEVEEVPEGATLVFAAHGVSPAVRRAAADRGLSVVDATCPLVTKVHNEVRRYTGRGETVFLIGHAEHEEVEGTVGEAPDDVVVVGDVAAARTVTVRDPARTAYTMQTTLALDEAEEIASVLRERFPGLSAPRKDDICYATTNRQQALRAIAREVDLVLVVGSGNSSNSRRLVEVSEREGTPAALVDGCADVDLRLLAGAGRIGLTAGASAPPHLVTETVEALRGLGPVSVAENTLTEEEMTFTLPREVL</sequence>
<feature type="binding site" evidence="5">
    <location>
        <position position="407"/>
    </location>
    <ligand>
        <name>dimethylallyl diphosphate</name>
        <dbReference type="ChEBI" id="CHEBI:57623"/>
    </ligand>
</feature>
<keyword evidence="5" id="KW-0560">Oxidoreductase</keyword>
<dbReference type="EC" id="1.17.7.4" evidence="5"/>
<dbReference type="OrthoDB" id="9804068at2"/>
<dbReference type="RefSeq" id="WP_101438918.1">
    <property type="nucleotide sequence ID" value="NZ_PJMY01000003.1"/>
</dbReference>
<evidence type="ECO:0000313" key="8">
    <source>
        <dbReference type="Proteomes" id="UP000233750"/>
    </source>
</evidence>
<dbReference type="Gene3D" id="3.40.50.1580">
    <property type="entry name" value="Nucleoside phosphorylase domain"/>
    <property type="match status" value="1"/>
</dbReference>
<feature type="binding site" evidence="5">
    <location>
        <position position="257"/>
    </location>
    <ligand>
        <name>(2E)-4-hydroxy-3-methylbut-2-enyl diphosphate</name>
        <dbReference type="ChEBI" id="CHEBI:128753"/>
    </ligand>
</feature>
<dbReference type="GO" id="GO:0051745">
    <property type="term" value="F:4-hydroxy-3-methylbut-2-enyl diphosphate reductase activity"/>
    <property type="evidence" value="ECO:0007669"/>
    <property type="project" value="UniProtKB-UniRule"/>
</dbReference>
<feature type="binding site" evidence="5">
    <location>
        <position position="406"/>
    </location>
    <ligand>
        <name>dimethylallyl diphosphate</name>
        <dbReference type="ChEBI" id="CHEBI:57623"/>
    </ligand>
</feature>
<feature type="domain" description="Nucleoside phosphorylase" evidence="6">
    <location>
        <begin position="24"/>
        <end position="152"/>
    </location>
</feature>
<organism evidence="7 8">
    <name type="scientific">Amycolatopsis echigonensis</name>
    <dbReference type="NCBI Taxonomy" id="2576905"/>
    <lineage>
        <taxon>Bacteria</taxon>
        <taxon>Bacillati</taxon>
        <taxon>Actinomycetota</taxon>
        <taxon>Actinomycetes</taxon>
        <taxon>Pseudonocardiales</taxon>
        <taxon>Pseudonocardiaceae</taxon>
        <taxon>Amycolatopsis</taxon>
    </lineage>
</organism>
<feature type="binding site" evidence="5">
    <location>
        <position position="449"/>
    </location>
    <ligand>
        <name>dimethylallyl diphosphate</name>
        <dbReference type="ChEBI" id="CHEBI:57623"/>
    </ligand>
</feature>
<dbReference type="Gene3D" id="3.40.1010.20">
    <property type="entry name" value="4-hydroxy-3-methylbut-2-enyl diphosphate reductase, catalytic domain"/>
    <property type="match status" value="2"/>
</dbReference>
<feature type="binding site" evidence="5">
    <location>
        <position position="405"/>
    </location>
    <ligand>
        <name>dimethylallyl diphosphate</name>
        <dbReference type="ChEBI" id="CHEBI:57623"/>
    </ligand>
</feature>
<comment type="pathway">
    <text evidence="5">Isoprenoid biosynthesis; isopentenyl diphosphate biosynthesis via DXP pathway; isopentenyl diphosphate from 1-deoxy-D-xylulose 5-phosphate: step 6/6.</text>
</comment>
<feature type="active site" description="Proton donor" evidence="5">
    <location>
        <position position="309"/>
    </location>
</feature>
<evidence type="ECO:0000256" key="5">
    <source>
        <dbReference type="HAMAP-Rule" id="MF_00191"/>
    </source>
</evidence>
<dbReference type="PANTHER" id="PTHR30426">
    <property type="entry name" value="4-HYDROXY-3-METHYLBUT-2-ENYL DIPHOSPHATE REDUCTASE"/>
    <property type="match status" value="1"/>
</dbReference>
<feature type="binding site" evidence="5">
    <location>
        <position position="307"/>
    </location>
    <ligand>
        <name>dimethylallyl diphosphate</name>
        <dbReference type="ChEBI" id="CHEBI:57623"/>
    </ligand>
</feature>
<feature type="binding site" evidence="5">
    <location>
        <position position="405"/>
    </location>
    <ligand>
        <name>(2E)-4-hydroxy-3-methylbut-2-enyl diphosphate</name>
        <dbReference type="ChEBI" id="CHEBI:128753"/>
    </ligand>
</feature>
<proteinExistence type="inferred from homology"/>
<dbReference type="Gene3D" id="3.40.50.11270">
    <property type="match status" value="1"/>
</dbReference>
<dbReference type="GO" id="GO:0050992">
    <property type="term" value="P:dimethylallyl diphosphate biosynthetic process"/>
    <property type="evidence" value="ECO:0007669"/>
    <property type="project" value="UniProtKB-UniRule"/>
</dbReference>
<feature type="binding site" evidence="5">
    <location>
        <position position="449"/>
    </location>
    <ligand>
        <name>(2E)-4-hydroxy-3-methylbut-2-enyl diphosphate</name>
        <dbReference type="ChEBI" id="CHEBI:128753"/>
    </ligand>
</feature>
<dbReference type="InterPro" id="IPR035994">
    <property type="entry name" value="Nucleoside_phosphorylase_sf"/>
</dbReference>
<keyword evidence="4 5" id="KW-0411">Iron-sulfur</keyword>
<dbReference type="UniPathway" id="UPA00056">
    <property type="reaction ID" value="UER00097"/>
</dbReference>
<evidence type="ECO:0000256" key="3">
    <source>
        <dbReference type="ARBA" id="ARBA00023004"/>
    </source>
</evidence>
<feature type="binding site" evidence="5">
    <location>
        <position position="407"/>
    </location>
    <ligand>
        <name>(2E)-4-hydroxy-3-methylbut-2-enyl diphosphate</name>
        <dbReference type="ChEBI" id="CHEBI:128753"/>
    </ligand>
</feature>
<feature type="binding site" evidence="5">
    <location>
        <position position="224"/>
    </location>
    <ligand>
        <name>isopentenyl diphosphate</name>
        <dbReference type="ChEBI" id="CHEBI:128769"/>
    </ligand>
</feature>
<name>A0A2N3WQ58_9PSEU</name>
<protein>
    <recommendedName>
        <fullName evidence="5">4-hydroxy-3-methylbut-2-enyl diphosphate reductase</fullName>
        <shortName evidence="5">HMBPP reductase</shortName>
        <ecNumber evidence="5">1.17.7.4</ecNumber>
    </recommendedName>
</protein>